<dbReference type="FunFam" id="2.40.160.160:FF:000001">
    <property type="entry name" value="Intimin-like inverse autotransporter SinH"/>
    <property type="match status" value="1"/>
</dbReference>
<dbReference type="Pfam" id="PF11924">
    <property type="entry name" value="IAT_beta"/>
    <property type="match status" value="1"/>
</dbReference>
<evidence type="ECO:0000259" key="3">
    <source>
        <dbReference type="PROSITE" id="PS51782"/>
    </source>
</evidence>
<evidence type="ECO:0000313" key="4">
    <source>
        <dbReference type="EMBL" id="PHM66880.1"/>
    </source>
</evidence>
<dbReference type="Pfam" id="PF01476">
    <property type="entry name" value="LysM"/>
    <property type="match status" value="1"/>
</dbReference>
<comment type="caution">
    <text evidence="4">The sequence shown here is derived from an EMBL/GenBank/DDBJ whole genome shotgun (WGS) entry which is preliminary data.</text>
</comment>
<feature type="transmembrane region" description="Helical" evidence="2">
    <location>
        <begin position="21"/>
        <end position="44"/>
    </location>
</feature>
<dbReference type="SUPFAM" id="SSF49373">
    <property type="entry name" value="Invasin/intimin cell-adhesion fragments"/>
    <property type="match status" value="1"/>
</dbReference>
<dbReference type="Gene3D" id="2.40.160.160">
    <property type="entry name" value="Inverse autotransporter, beta-domain"/>
    <property type="match status" value="1"/>
</dbReference>
<dbReference type="InterPro" id="IPR051715">
    <property type="entry name" value="Intimin-Invasin_domain"/>
</dbReference>
<gene>
    <name evidence="4" type="ORF">Xsto_00906</name>
</gene>
<dbReference type="GO" id="GO:0009279">
    <property type="term" value="C:cell outer membrane"/>
    <property type="evidence" value="ECO:0007669"/>
    <property type="project" value="TreeGrafter"/>
</dbReference>
<evidence type="ECO:0000256" key="1">
    <source>
        <dbReference type="ARBA" id="ARBA00010116"/>
    </source>
</evidence>
<keyword evidence="5" id="KW-1185">Reference proteome</keyword>
<dbReference type="PRINTS" id="PR01369">
    <property type="entry name" value="INTIMIN"/>
</dbReference>
<proteinExistence type="inferred from homology"/>
<comment type="similarity">
    <text evidence="1">Belongs to the intimin/invasin family.</text>
</comment>
<dbReference type="Pfam" id="PF09134">
    <property type="entry name" value="Invasin_D3"/>
    <property type="match status" value="1"/>
</dbReference>
<dbReference type="SUPFAM" id="SSF54106">
    <property type="entry name" value="LysM domain"/>
    <property type="match status" value="1"/>
</dbReference>
<dbReference type="Pfam" id="PF05688">
    <property type="entry name" value="BIg21"/>
    <property type="match status" value="1"/>
</dbReference>
<dbReference type="PROSITE" id="PS51782">
    <property type="entry name" value="LYSM"/>
    <property type="match status" value="1"/>
</dbReference>
<dbReference type="AlphaFoldDB" id="A0A2D0KTV7"/>
<dbReference type="RefSeq" id="WP_099124200.1">
    <property type="nucleotide sequence ID" value="NZ_CAWNRH010000137.1"/>
</dbReference>
<dbReference type="InterPro" id="IPR024519">
    <property type="entry name" value="IAT_beta"/>
</dbReference>
<dbReference type="InterPro" id="IPR038177">
    <property type="entry name" value="IAT_beta_sf"/>
</dbReference>
<sequence>MYKKLDEPWVKNQQAVLKRVAWVNIIAQFSFPLAGAFAPTIAMAETPTTSQYAPLIAIPTESYILKPGETIYTIAKRYSFTIDQLKEINQLRAFHKPFSELNAGDEINVPKPRPNKYLPFNYFSSAQFVSRPVESGQMESGQFPETDDTGSSLANSATRIGEILSSDNVGNSAINQLSNLAVGEANQQLQNWLGHYGTARVQANIDRRGHLDGSQLDMLLPLYDSESKMNFTQFGLRRIDKRNTINFGVGQRQFFDGWMLGYNAFLDHDFTGNNTRFGLGAEYTRNYLKLGMNGYLRLSNWRESRFLKDYDERPANGFDLRAQGYIPALPQFGGKLVYEQYFGHEVGLINKDHRGKNPAAFTAGINYTPIPLLTFGIDRKQDMSGNGDTQFNLEMNYEIGTPWSKQTNPDAVGFSHTLQGSRYDLVDRNNQIVLEYRKREVIRLTLDSLISGHAGEIKPIHISVNSKYGLKTIQWDAANLLANGGKIERQSDKLYLLTLPKYHHSGNNAYTISAIAYDEHDNASKRAETQIQVLQAEASVDKSTFTARDHELSADGHSSTTLKLMLKDGNGNPIPDSAEDLKFVSSELSGEGEAPTIGKIKETQPGTYEALLTAGEKIGVLTVTAKFKKLNFTPIEITFFHPDKPIIKDVRMSGRLEMGHTLKATYTFNANNGESTDKSRYEWGDKGNVDITKGSTITESGKIPTYTLTLEDAGRVKALVVQAQNGLHITGNTKTIDTSMGQEQGNYTYGGTEGGKIKGIADNLKVTANTGKAKKGETITLSVQTFNHGHPVRNVPVEVKTTEALNRQNIHQAVTLQVNGNAGHYQGVTGDNGTLSLPLTDPHGLGVKTTLQVAGYGVSAPQTENVIFTVATSPDSQYANFWGHMADTATGANGRVFSRPLLQAELDAMGMHGMTTYTENGEHWPRRIYRGAVWYCHKIHKELPTKEDLLNLYQIHQKNEMHDLYGWPQFRSYRSSTSGIDDDGKKAHYAVNIDDGTAHVINETVTDYVICI</sequence>
<dbReference type="Gene3D" id="3.10.350.10">
    <property type="entry name" value="LysM domain"/>
    <property type="match status" value="1"/>
</dbReference>
<feature type="domain" description="LysM" evidence="3">
    <location>
        <begin position="61"/>
        <end position="109"/>
    </location>
</feature>
<dbReference type="Pfam" id="PF05689">
    <property type="entry name" value="InvE_AD"/>
    <property type="match status" value="1"/>
</dbReference>
<dbReference type="InterPro" id="IPR015217">
    <property type="entry name" value="Invasin_dom_3"/>
</dbReference>
<keyword evidence="2" id="KW-1133">Transmembrane helix</keyword>
<evidence type="ECO:0000313" key="5">
    <source>
        <dbReference type="Proteomes" id="UP000222366"/>
    </source>
</evidence>
<dbReference type="GO" id="GO:0007155">
    <property type="term" value="P:cell adhesion"/>
    <property type="evidence" value="ECO:0007669"/>
    <property type="project" value="InterPro"/>
</dbReference>
<dbReference type="InterPro" id="IPR013783">
    <property type="entry name" value="Ig-like_fold"/>
</dbReference>
<keyword evidence="2" id="KW-0812">Transmembrane</keyword>
<dbReference type="EMBL" id="NJAJ01000006">
    <property type="protein sequence ID" value="PHM66880.1"/>
    <property type="molecule type" value="Genomic_DNA"/>
</dbReference>
<dbReference type="Proteomes" id="UP000222366">
    <property type="component" value="Unassembled WGS sequence"/>
</dbReference>
<dbReference type="PANTHER" id="PTHR39576:SF2">
    <property type="entry name" value="ATTACHING AND EFFACING PROTEIN HOMOLOG-RELATED"/>
    <property type="match status" value="1"/>
</dbReference>
<evidence type="ECO:0000256" key="2">
    <source>
        <dbReference type="SAM" id="Phobius"/>
    </source>
</evidence>
<keyword evidence="2" id="KW-0472">Membrane</keyword>
<dbReference type="InterPro" id="IPR018392">
    <property type="entry name" value="LysM"/>
</dbReference>
<reference evidence="4 5" key="1">
    <citation type="journal article" date="2017" name="Nat. Microbiol.">
        <title>Natural product diversity associated with the nematode symbionts Photorhabdus and Xenorhabdus.</title>
        <authorList>
            <person name="Tobias N.J."/>
            <person name="Wolff H."/>
            <person name="Djahanschiri B."/>
            <person name="Grundmann F."/>
            <person name="Kronenwerth M."/>
            <person name="Shi Y.M."/>
            <person name="Simonyi S."/>
            <person name="Grun P."/>
            <person name="Shapiro-Ilan D."/>
            <person name="Pidot S.J."/>
            <person name="Stinear T.P."/>
            <person name="Ebersberger I."/>
            <person name="Bode H.B."/>
        </authorList>
    </citation>
    <scope>NUCLEOTIDE SEQUENCE [LARGE SCALE GENOMIC DNA]</scope>
    <source>
        <strain evidence="4 5">DSM 17904</strain>
    </source>
</reference>
<name>A0A2D0KTV7_9GAMM</name>
<dbReference type="SMART" id="SM00257">
    <property type="entry name" value="LysM"/>
    <property type="match status" value="1"/>
</dbReference>
<organism evidence="4 5">
    <name type="scientific">Xenorhabdus stockiae</name>
    <dbReference type="NCBI Taxonomy" id="351614"/>
    <lineage>
        <taxon>Bacteria</taxon>
        <taxon>Pseudomonadati</taxon>
        <taxon>Pseudomonadota</taxon>
        <taxon>Gammaproteobacteria</taxon>
        <taxon>Enterobacterales</taxon>
        <taxon>Morganellaceae</taxon>
        <taxon>Xenorhabdus</taxon>
    </lineage>
</organism>
<accession>A0A2D0KTV7</accession>
<dbReference type="InterPro" id="IPR003535">
    <property type="entry name" value="Intimin/invasin_bac"/>
</dbReference>
<dbReference type="InterPro" id="IPR008964">
    <property type="entry name" value="Invasin/intimin_cell_adhesion"/>
</dbReference>
<dbReference type="PANTHER" id="PTHR39576">
    <property type="entry name" value="ATTACHING AND EFFACING PROTEIN HOMOLOG-RELATED-RELATED"/>
    <property type="match status" value="1"/>
</dbReference>
<dbReference type="InterPro" id="IPR008541">
    <property type="entry name" value="InvE_AD"/>
</dbReference>
<protein>
    <submittedName>
        <fullName evidence="4">Putative Bacterial Ig-like domain</fullName>
    </submittedName>
</protein>
<dbReference type="Gene3D" id="2.60.40.10">
    <property type="entry name" value="Immunoglobulins"/>
    <property type="match status" value="1"/>
</dbReference>
<dbReference type="InterPro" id="IPR036779">
    <property type="entry name" value="LysM_dom_sf"/>
</dbReference>
<dbReference type="InterPro" id="IPR008542">
    <property type="entry name" value="BIg21"/>
</dbReference>
<dbReference type="CDD" id="cd00118">
    <property type="entry name" value="LysM"/>
    <property type="match status" value="1"/>
</dbReference>